<dbReference type="PANTHER" id="PTHR34228">
    <property type="entry name" value="PROTEIN CBG09474-RELATED"/>
    <property type="match status" value="1"/>
</dbReference>
<dbReference type="SUPFAM" id="SSF48619">
    <property type="entry name" value="Phospholipase A2, PLA2"/>
    <property type="match status" value="1"/>
</dbReference>
<evidence type="ECO:0000256" key="2">
    <source>
        <dbReference type="ARBA" id="ARBA00022525"/>
    </source>
</evidence>
<keyword evidence="3" id="KW-0732">Signal</keyword>
<dbReference type="AlphaFoldDB" id="A0AAV5WM40"/>
<dbReference type="Proteomes" id="UP001432322">
    <property type="component" value="Unassembled WGS sequence"/>
</dbReference>
<protein>
    <recommendedName>
        <fullName evidence="6">Phospholipase A2</fullName>
    </recommendedName>
</protein>
<dbReference type="InterPro" id="IPR033113">
    <property type="entry name" value="PLA2_histidine"/>
</dbReference>
<reference evidence="4" key="1">
    <citation type="submission" date="2023-10" db="EMBL/GenBank/DDBJ databases">
        <title>Genome assembly of Pristionchus species.</title>
        <authorList>
            <person name="Yoshida K."/>
            <person name="Sommer R.J."/>
        </authorList>
    </citation>
    <scope>NUCLEOTIDE SEQUENCE</scope>
    <source>
        <strain evidence="4">RS5133</strain>
    </source>
</reference>
<feature type="signal peptide" evidence="3">
    <location>
        <begin position="1"/>
        <end position="24"/>
    </location>
</feature>
<dbReference type="InterPro" id="IPR053322">
    <property type="entry name" value="PLA2-like"/>
</dbReference>
<gene>
    <name evidence="4" type="ORF">PFISCL1PPCAC_23096</name>
</gene>
<keyword evidence="2" id="KW-0964">Secreted</keyword>
<evidence type="ECO:0000256" key="1">
    <source>
        <dbReference type="ARBA" id="ARBA00004613"/>
    </source>
</evidence>
<dbReference type="GO" id="GO:0004623">
    <property type="term" value="F:phospholipase A2 activity"/>
    <property type="evidence" value="ECO:0007669"/>
    <property type="project" value="InterPro"/>
</dbReference>
<proteinExistence type="predicted"/>
<comment type="subcellular location">
    <subcellularLocation>
        <location evidence="1">Secreted</location>
    </subcellularLocation>
</comment>
<name>A0AAV5WM40_9BILA</name>
<keyword evidence="5" id="KW-1185">Reference proteome</keyword>
<dbReference type="EMBL" id="BTSY01000006">
    <property type="protein sequence ID" value="GMT31799.1"/>
    <property type="molecule type" value="Genomic_DNA"/>
</dbReference>
<dbReference type="PROSITE" id="PS00118">
    <property type="entry name" value="PA2_HIS"/>
    <property type="match status" value="1"/>
</dbReference>
<feature type="non-terminal residue" evidence="4">
    <location>
        <position position="115"/>
    </location>
</feature>
<dbReference type="GO" id="GO:0006644">
    <property type="term" value="P:phospholipid metabolic process"/>
    <property type="evidence" value="ECO:0007669"/>
    <property type="project" value="InterPro"/>
</dbReference>
<feature type="chain" id="PRO_5043596402" description="Phospholipase A2" evidence="3">
    <location>
        <begin position="25"/>
        <end position="115"/>
    </location>
</feature>
<organism evidence="4 5">
    <name type="scientific">Pristionchus fissidentatus</name>
    <dbReference type="NCBI Taxonomy" id="1538716"/>
    <lineage>
        <taxon>Eukaryota</taxon>
        <taxon>Metazoa</taxon>
        <taxon>Ecdysozoa</taxon>
        <taxon>Nematoda</taxon>
        <taxon>Chromadorea</taxon>
        <taxon>Rhabditida</taxon>
        <taxon>Rhabditina</taxon>
        <taxon>Diplogasteromorpha</taxon>
        <taxon>Diplogasteroidea</taxon>
        <taxon>Neodiplogasteridae</taxon>
        <taxon>Pristionchus</taxon>
    </lineage>
</organism>
<evidence type="ECO:0000313" key="4">
    <source>
        <dbReference type="EMBL" id="GMT31799.1"/>
    </source>
</evidence>
<dbReference type="GO" id="GO:0050482">
    <property type="term" value="P:arachidonate secretion"/>
    <property type="evidence" value="ECO:0007669"/>
    <property type="project" value="InterPro"/>
</dbReference>
<accession>A0AAV5WM40</accession>
<sequence>SERSLDKMRIFLLTLILCLTLVEAAEWKCGATKWDSTAFITAVALNCPARSIRLNRCCVDHDACYTRRIGRSPCDNEFERCAKMAVEGAPMCMLAVKVAVKAVRIFGEKSYRSEW</sequence>
<evidence type="ECO:0000313" key="5">
    <source>
        <dbReference type="Proteomes" id="UP001432322"/>
    </source>
</evidence>
<dbReference type="GO" id="GO:0005576">
    <property type="term" value="C:extracellular region"/>
    <property type="evidence" value="ECO:0007669"/>
    <property type="project" value="UniProtKB-SubCell"/>
</dbReference>
<comment type="caution">
    <text evidence="4">The sequence shown here is derived from an EMBL/GenBank/DDBJ whole genome shotgun (WGS) entry which is preliminary data.</text>
</comment>
<evidence type="ECO:0000256" key="3">
    <source>
        <dbReference type="SAM" id="SignalP"/>
    </source>
</evidence>
<feature type="non-terminal residue" evidence="4">
    <location>
        <position position="1"/>
    </location>
</feature>
<evidence type="ECO:0008006" key="6">
    <source>
        <dbReference type="Google" id="ProtNLM"/>
    </source>
</evidence>
<dbReference type="InterPro" id="IPR036444">
    <property type="entry name" value="PLipase_A2_dom_sf"/>
</dbReference>